<protein>
    <submittedName>
        <fullName evidence="8">Peptide transporter</fullName>
    </submittedName>
</protein>
<comment type="subcellular location">
    <subcellularLocation>
        <location evidence="1">Membrane</location>
        <topology evidence="1">Multi-pass membrane protein</topology>
    </subcellularLocation>
</comment>
<name>A0A0K1EA01_CHOCO</name>
<proteinExistence type="predicted"/>
<evidence type="ECO:0000256" key="5">
    <source>
        <dbReference type="ARBA" id="ARBA00023136"/>
    </source>
</evidence>
<feature type="transmembrane region" description="Helical" evidence="7">
    <location>
        <begin position="270"/>
        <end position="290"/>
    </location>
</feature>
<evidence type="ECO:0000313" key="9">
    <source>
        <dbReference type="Proteomes" id="UP000067626"/>
    </source>
</evidence>
<keyword evidence="3 7" id="KW-0812">Transmembrane</keyword>
<feature type="transmembrane region" description="Helical" evidence="7">
    <location>
        <begin position="371"/>
        <end position="388"/>
    </location>
</feature>
<dbReference type="Pfam" id="PF03169">
    <property type="entry name" value="OPT"/>
    <property type="match status" value="1"/>
</dbReference>
<evidence type="ECO:0000256" key="3">
    <source>
        <dbReference type="ARBA" id="ARBA00022692"/>
    </source>
</evidence>
<dbReference type="InterPro" id="IPR045035">
    <property type="entry name" value="YSL-like"/>
</dbReference>
<feature type="transmembrane region" description="Helical" evidence="7">
    <location>
        <begin position="623"/>
        <end position="648"/>
    </location>
</feature>
<feature type="transmembrane region" description="Helical" evidence="7">
    <location>
        <begin position="108"/>
        <end position="127"/>
    </location>
</feature>
<keyword evidence="9" id="KW-1185">Reference proteome</keyword>
<gene>
    <name evidence="8" type="ORF">CMC5_015540</name>
</gene>
<dbReference type="PANTHER" id="PTHR31645">
    <property type="entry name" value="OLIGOPEPTIDE TRANSPORTER YGL114W-RELATED"/>
    <property type="match status" value="1"/>
</dbReference>
<reference evidence="8 9" key="1">
    <citation type="submission" date="2015-07" db="EMBL/GenBank/DDBJ databases">
        <title>Genome analysis of myxobacterium Chondromyces crocatus Cm c5 reveals a high potential for natural compound synthesis and the genetic basis for the loss of fruiting body formation.</title>
        <authorList>
            <person name="Zaburannyi N."/>
            <person name="Bunk B."/>
            <person name="Maier J."/>
            <person name="Overmann J."/>
            <person name="Mueller R."/>
        </authorList>
    </citation>
    <scope>NUCLEOTIDE SEQUENCE [LARGE SCALE GENOMIC DNA]</scope>
    <source>
        <strain evidence="8 9">Cm c5</strain>
    </source>
</reference>
<evidence type="ECO:0000256" key="1">
    <source>
        <dbReference type="ARBA" id="ARBA00004141"/>
    </source>
</evidence>
<dbReference type="PANTHER" id="PTHR31645:SF0">
    <property type="entry name" value="OLIGOPEPTIDE TRANSPORTER YGL114W-RELATED"/>
    <property type="match status" value="1"/>
</dbReference>
<feature type="compositionally biased region" description="Basic and acidic residues" evidence="6">
    <location>
        <begin position="593"/>
        <end position="611"/>
    </location>
</feature>
<feature type="transmembrane region" description="Helical" evidence="7">
    <location>
        <begin position="394"/>
        <end position="411"/>
    </location>
</feature>
<keyword evidence="2" id="KW-0813">Transport</keyword>
<feature type="transmembrane region" description="Helical" evidence="7">
    <location>
        <begin position="139"/>
        <end position="162"/>
    </location>
</feature>
<evidence type="ECO:0000256" key="4">
    <source>
        <dbReference type="ARBA" id="ARBA00022989"/>
    </source>
</evidence>
<evidence type="ECO:0000313" key="8">
    <source>
        <dbReference type="EMBL" id="AKT37413.1"/>
    </source>
</evidence>
<feature type="transmembrane region" description="Helical" evidence="7">
    <location>
        <begin position="554"/>
        <end position="573"/>
    </location>
</feature>
<evidence type="ECO:0000256" key="6">
    <source>
        <dbReference type="SAM" id="MobiDB-lite"/>
    </source>
</evidence>
<keyword evidence="5 7" id="KW-0472">Membrane</keyword>
<dbReference type="InterPro" id="IPR004813">
    <property type="entry name" value="OPT"/>
</dbReference>
<feature type="transmembrane region" description="Helical" evidence="7">
    <location>
        <begin position="192"/>
        <end position="208"/>
    </location>
</feature>
<feature type="transmembrane region" description="Helical" evidence="7">
    <location>
        <begin position="238"/>
        <end position="258"/>
    </location>
</feature>
<dbReference type="KEGG" id="ccro:CMC5_015540"/>
<accession>A0A0K1EA01</accession>
<keyword evidence="4 7" id="KW-1133">Transmembrane helix</keyword>
<feature type="transmembrane region" description="Helical" evidence="7">
    <location>
        <begin position="345"/>
        <end position="364"/>
    </location>
</feature>
<dbReference type="Proteomes" id="UP000067626">
    <property type="component" value="Chromosome"/>
</dbReference>
<dbReference type="EMBL" id="CP012159">
    <property type="protein sequence ID" value="AKT37413.1"/>
    <property type="molecule type" value="Genomic_DNA"/>
</dbReference>
<dbReference type="GO" id="GO:0016020">
    <property type="term" value="C:membrane"/>
    <property type="evidence" value="ECO:0007669"/>
    <property type="project" value="UniProtKB-SubCell"/>
</dbReference>
<feature type="region of interest" description="Disordered" evidence="6">
    <location>
        <begin position="587"/>
        <end position="614"/>
    </location>
</feature>
<dbReference type="STRING" id="52.CMC5_015540"/>
<feature type="transmembrane region" description="Helical" evidence="7">
    <location>
        <begin position="76"/>
        <end position="96"/>
    </location>
</feature>
<feature type="transmembrane region" description="Helical" evidence="7">
    <location>
        <begin position="47"/>
        <end position="70"/>
    </location>
</feature>
<feature type="transmembrane region" description="Helical" evidence="7">
    <location>
        <begin position="431"/>
        <end position="451"/>
    </location>
</feature>
<evidence type="ECO:0000256" key="2">
    <source>
        <dbReference type="ARBA" id="ARBA00022448"/>
    </source>
</evidence>
<organism evidence="8 9">
    <name type="scientific">Chondromyces crocatus</name>
    <dbReference type="NCBI Taxonomy" id="52"/>
    <lineage>
        <taxon>Bacteria</taxon>
        <taxon>Pseudomonadati</taxon>
        <taxon>Myxococcota</taxon>
        <taxon>Polyangia</taxon>
        <taxon>Polyangiales</taxon>
        <taxon>Polyangiaceae</taxon>
        <taxon>Chondromyces</taxon>
    </lineage>
</organism>
<feature type="transmembrane region" description="Helical" evidence="7">
    <location>
        <begin position="320"/>
        <end position="339"/>
    </location>
</feature>
<dbReference type="GO" id="GO:0035673">
    <property type="term" value="F:oligopeptide transmembrane transporter activity"/>
    <property type="evidence" value="ECO:0007669"/>
    <property type="project" value="InterPro"/>
</dbReference>
<dbReference type="PATRIC" id="fig|52.7.peg.1656"/>
<evidence type="ECO:0000256" key="7">
    <source>
        <dbReference type="SAM" id="Phobius"/>
    </source>
</evidence>
<dbReference type="AlphaFoldDB" id="A0A0K1EA01"/>
<sequence>MNRHHPREPGYTAARMSTTSSSAAAPDAVGESPPKFKFLPPIGSPGYYLLLAAVAIFILGPLGGIAAAYMNFSLGFFVGGQVLAGILGSAVTYGYGPEGKHGANYMQTMAASVASLSAMAVLIQAMVWMKMPMPPVGPLVLFFCCIGMFGVGLGMLYTPILVDRLKLEYPSGHAVANILRALTDKRLLKKSIGQLSSGVGLGAAFAFLVEKVKFFGATGISGSTIGAGMVVGSRIAGAGLTMGLVGWAITPYLVSIGWLQEGEPFRKIGFLIALAMILGAAIVDLSLIGVEAVRRLRTAAAEQAAQPEEPAWKQVNMGRLIAWVLFWGVALVLVATLLLGQPLGFILFAIALSSVFVLINGISCGISDSNPISSAFVISVLLMSGLGLKDPTVGLMAAAILLASCSTGVDMQQDRSTGWRLGTNRVIQFRFQVVGVFMGAVLCVVLANVFMKAYPVLTIDTFAHPEAKVDQWQSAMTYKFVGALRDLGDLPPYKVKALGLGLAIGLVTEIVRKSLHKSERYKAFVHGSRGGFATGWVLDTVLLPSPYASSFGGFVELVVAAWFAAGGALSSLINTLTTKPAKVMAAEGGSAEGEAKEQMADAAGPKEKVEGDELPEDMSSTSLVGGGLIAGEALFALAVGLIGLLALVNR</sequence>